<dbReference type="InterPro" id="IPR002818">
    <property type="entry name" value="DJ-1/PfpI"/>
</dbReference>
<dbReference type="SUPFAM" id="SSF52317">
    <property type="entry name" value="Class I glutamine amidotransferase-like"/>
    <property type="match status" value="1"/>
</dbReference>
<gene>
    <name evidence="2" type="ORF">SELMODRAFT_100248</name>
</gene>
<evidence type="ECO:0000259" key="1">
    <source>
        <dbReference type="Pfam" id="PF01965"/>
    </source>
</evidence>
<dbReference type="Gramene" id="EFJ24876">
    <property type="protein sequence ID" value="EFJ24876"/>
    <property type="gene ID" value="SELMODRAFT_100248"/>
</dbReference>
<name>D8RSJ4_SELML</name>
<feature type="domain" description="DJ-1/PfpI" evidence="1">
    <location>
        <begin position="9"/>
        <end position="171"/>
    </location>
</feature>
<dbReference type="KEGG" id="smo:SELMODRAFT_100248"/>
<dbReference type="PANTHER" id="PTHR43130">
    <property type="entry name" value="ARAC-FAMILY TRANSCRIPTIONAL REGULATOR"/>
    <property type="match status" value="1"/>
</dbReference>
<dbReference type="Proteomes" id="UP000001514">
    <property type="component" value="Unassembled WGS sequence"/>
</dbReference>
<dbReference type="Gene3D" id="3.40.50.880">
    <property type="match status" value="1"/>
</dbReference>
<dbReference type="AlphaFoldDB" id="D8RSJ4"/>
<dbReference type="STRING" id="88036.D8RSJ4"/>
<evidence type="ECO:0000313" key="2">
    <source>
        <dbReference type="EMBL" id="EFJ24876.1"/>
    </source>
</evidence>
<dbReference type="CDD" id="cd03139">
    <property type="entry name" value="GATase1_PfpI_2"/>
    <property type="match status" value="1"/>
</dbReference>
<dbReference type="Pfam" id="PF01965">
    <property type="entry name" value="DJ-1_PfpI"/>
    <property type="match status" value="1"/>
</dbReference>
<dbReference type="InterPro" id="IPR052158">
    <property type="entry name" value="INH-QAR"/>
</dbReference>
<keyword evidence="3" id="KW-1185">Reference proteome</keyword>
<organism evidence="3">
    <name type="scientific">Selaginella moellendorffii</name>
    <name type="common">Spikemoss</name>
    <dbReference type="NCBI Taxonomy" id="88036"/>
    <lineage>
        <taxon>Eukaryota</taxon>
        <taxon>Viridiplantae</taxon>
        <taxon>Streptophyta</taxon>
        <taxon>Embryophyta</taxon>
        <taxon>Tracheophyta</taxon>
        <taxon>Lycopodiopsida</taxon>
        <taxon>Selaginellales</taxon>
        <taxon>Selaginellaceae</taxon>
        <taxon>Selaginella</taxon>
    </lineage>
</organism>
<dbReference type="OrthoDB" id="531033at2759"/>
<accession>D8RSJ4</accession>
<dbReference type="HOGENOM" id="CLU_000445_44_1_1"/>
<dbReference type="OMA" id="DMIGPYE"/>
<reference evidence="2 3" key="1">
    <citation type="journal article" date="2011" name="Science">
        <title>The Selaginella genome identifies genetic changes associated with the evolution of vascular plants.</title>
        <authorList>
            <person name="Banks J.A."/>
            <person name="Nishiyama T."/>
            <person name="Hasebe M."/>
            <person name="Bowman J.L."/>
            <person name="Gribskov M."/>
            <person name="dePamphilis C."/>
            <person name="Albert V.A."/>
            <person name="Aono N."/>
            <person name="Aoyama T."/>
            <person name="Ambrose B.A."/>
            <person name="Ashton N.W."/>
            <person name="Axtell M.J."/>
            <person name="Barker E."/>
            <person name="Barker M.S."/>
            <person name="Bennetzen J.L."/>
            <person name="Bonawitz N.D."/>
            <person name="Chapple C."/>
            <person name="Cheng C."/>
            <person name="Correa L.G."/>
            <person name="Dacre M."/>
            <person name="DeBarry J."/>
            <person name="Dreyer I."/>
            <person name="Elias M."/>
            <person name="Engstrom E.M."/>
            <person name="Estelle M."/>
            <person name="Feng L."/>
            <person name="Finet C."/>
            <person name="Floyd S.K."/>
            <person name="Frommer W.B."/>
            <person name="Fujita T."/>
            <person name="Gramzow L."/>
            <person name="Gutensohn M."/>
            <person name="Harholt J."/>
            <person name="Hattori M."/>
            <person name="Heyl A."/>
            <person name="Hirai T."/>
            <person name="Hiwatashi Y."/>
            <person name="Ishikawa M."/>
            <person name="Iwata M."/>
            <person name="Karol K.G."/>
            <person name="Koehler B."/>
            <person name="Kolukisaoglu U."/>
            <person name="Kubo M."/>
            <person name="Kurata T."/>
            <person name="Lalonde S."/>
            <person name="Li K."/>
            <person name="Li Y."/>
            <person name="Litt A."/>
            <person name="Lyons E."/>
            <person name="Manning G."/>
            <person name="Maruyama T."/>
            <person name="Michael T.P."/>
            <person name="Mikami K."/>
            <person name="Miyazaki S."/>
            <person name="Morinaga S."/>
            <person name="Murata T."/>
            <person name="Mueller-Roeber B."/>
            <person name="Nelson D.R."/>
            <person name="Obara M."/>
            <person name="Oguri Y."/>
            <person name="Olmstead R.G."/>
            <person name="Onodera N."/>
            <person name="Petersen B.L."/>
            <person name="Pils B."/>
            <person name="Prigge M."/>
            <person name="Rensing S.A."/>
            <person name="Riano-Pachon D.M."/>
            <person name="Roberts A.W."/>
            <person name="Sato Y."/>
            <person name="Scheller H.V."/>
            <person name="Schulz B."/>
            <person name="Schulz C."/>
            <person name="Shakirov E.V."/>
            <person name="Shibagaki N."/>
            <person name="Shinohara N."/>
            <person name="Shippen D.E."/>
            <person name="Soerensen I."/>
            <person name="Sotooka R."/>
            <person name="Sugimoto N."/>
            <person name="Sugita M."/>
            <person name="Sumikawa N."/>
            <person name="Tanurdzic M."/>
            <person name="Theissen G."/>
            <person name="Ulvskov P."/>
            <person name="Wakazuki S."/>
            <person name="Weng J.K."/>
            <person name="Willats W.W."/>
            <person name="Wipf D."/>
            <person name="Wolf P.G."/>
            <person name="Yang L."/>
            <person name="Zimmer A.D."/>
            <person name="Zhu Q."/>
            <person name="Mitros T."/>
            <person name="Hellsten U."/>
            <person name="Loque D."/>
            <person name="Otillar R."/>
            <person name="Salamov A."/>
            <person name="Schmutz J."/>
            <person name="Shapiro H."/>
            <person name="Lindquist E."/>
            <person name="Lucas S."/>
            <person name="Rokhsar D."/>
            <person name="Grigoriev I.V."/>
        </authorList>
    </citation>
    <scope>NUCLEOTIDE SEQUENCE [LARGE SCALE GENOMIC DNA]</scope>
</reference>
<evidence type="ECO:0000313" key="3">
    <source>
        <dbReference type="Proteomes" id="UP000001514"/>
    </source>
</evidence>
<dbReference type="PANTHER" id="PTHR43130:SF2">
    <property type="entry name" value="DJ-1_PFPI DOMAIN-CONTAINING PROTEIN"/>
    <property type="match status" value="1"/>
</dbReference>
<protein>
    <recommendedName>
        <fullName evidence="1">DJ-1/PfpI domain-containing protein</fullName>
    </recommendedName>
</protein>
<dbReference type="GO" id="GO:0006355">
    <property type="term" value="P:regulation of DNA-templated transcription"/>
    <property type="evidence" value="ECO:0000318"/>
    <property type="project" value="GO_Central"/>
</dbReference>
<sequence>MAEEQRSLRVAIPIFDHLTALDAVGPYEVLNAVPGVSVVFVSDKPGLILAGEAQQSHLGLRATASYKDVPHPDVIVVPGGPPTKIPLHHKPLLDWIRKAHETTLFTTSVCTGALILGSAGLLTGLECTTHWSSYKKLEEFGAKASAKRYIQQGKIITAAGVSSGIDMALYLAALLKDKVIAEGVQLLVEYDPQPPFDSGSLAKASPEVLALPFIRPLLD</sequence>
<dbReference type="EMBL" id="GL377588">
    <property type="protein sequence ID" value="EFJ24876.1"/>
    <property type="molecule type" value="Genomic_DNA"/>
</dbReference>
<proteinExistence type="predicted"/>
<dbReference type="InterPro" id="IPR029062">
    <property type="entry name" value="Class_I_gatase-like"/>
</dbReference>
<dbReference type="InParanoid" id="D8RSJ4"/>